<dbReference type="Proteomes" id="UP000474718">
    <property type="component" value="Unassembled WGS sequence"/>
</dbReference>
<comment type="similarity">
    <text evidence="1 9">Belongs to the peptidase S11 family.</text>
</comment>
<dbReference type="GO" id="GO:0006508">
    <property type="term" value="P:proteolysis"/>
    <property type="evidence" value="ECO:0007669"/>
    <property type="project" value="InterPro"/>
</dbReference>
<evidence type="ECO:0000256" key="9">
    <source>
        <dbReference type="RuleBase" id="RU004016"/>
    </source>
</evidence>
<evidence type="ECO:0000256" key="5">
    <source>
        <dbReference type="ARBA" id="ARBA00022984"/>
    </source>
</evidence>
<protein>
    <submittedName>
        <fullName evidence="11 12">D-alanyl-D-alanine carboxypeptidase</fullName>
    </submittedName>
</protein>
<evidence type="ECO:0000256" key="6">
    <source>
        <dbReference type="ARBA" id="ARBA00023316"/>
    </source>
</evidence>
<reference evidence="13" key="2">
    <citation type="submission" date="2016-11" db="EMBL/GenBank/DDBJ databases">
        <authorList>
            <person name="Jaros S."/>
            <person name="Januszkiewicz K."/>
            <person name="Wedrychowicz H."/>
        </authorList>
    </citation>
    <scope>NUCLEOTIDE SEQUENCE [LARGE SCALE GENOMIC DNA]</scope>
    <source>
        <strain evidence="13">DSM 4029</strain>
    </source>
</reference>
<feature type="domain" description="Peptidase S11 D-alanyl-D-alanine carboxypeptidase A N-terminal" evidence="10">
    <location>
        <begin position="59"/>
        <end position="291"/>
    </location>
</feature>
<keyword evidence="4" id="KW-0133">Cell shape</keyword>
<accession>A0AAQ1MCT1</accession>
<evidence type="ECO:0000256" key="1">
    <source>
        <dbReference type="ARBA" id="ARBA00007164"/>
    </source>
</evidence>
<dbReference type="PANTHER" id="PTHR21581:SF26">
    <property type="entry name" value="D-ALANYL-D-ALANINE ENDOPEPTIDASE"/>
    <property type="match status" value="1"/>
</dbReference>
<dbReference type="Proteomes" id="UP000184089">
    <property type="component" value="Unassembled WGS sequence"/>
</dbReference>
<evidence type="ECO:0000313" key="12">
    <source>
        <dbReference type="EMBL" id="SHF84199.1"/>
    </source>
</evidence>
<dbReference type="SUPFAM" id="SSF56601">
    <property type="entry name" value="beta-lactamase/transpeptidase-like"/>
    <property type="match status" value="1"/>
</dbReference>
<keyword evidence="6" id="KW-0961">Cell wall biogenesis/degradation</keyword>
<gene>
    <name evidence="11" type="ORF">GT747_01840</name>
    <name evidence="12" type="ORF">SAMN05444424_0883</name>
</gene>
<feature type="active site" evidence="7">
    <location>
        <position position="148"/>
    </location>
</feature>
<dbReference type="GO" id="GO:0009252">
    <property type="term" value="P:peptidoglycan biosynthetic process"/>
    <property type="evidence" value="ECO:0007669"/>
    <property type="project" value="UniProtKB-KW"/>
</dbReference>
<comment type="caution">
    <text evidence="12">The sequence shown here is derived from an EMBL/GenBank/DDBJ whole genome shotgun (WGS) entry which is preliminary data.</text>
</comment>
<organism evidence="12 13">
    <name type="scientific">Bittarella massiliensis</name>
    <name type="common">ex Durand et al. 2017</name>
    <dbReference type="NCBI Taxonomy" id="1720313"/>
    <lineage>
        <taxon>Bacteria</taxon>
        <taxon>Bacillati</taxon>
        <taxon>Bacillota</taxon>
        <taxon>Clostridia</taxon>
        <taxon>Eubacteriales</taxon>
        <taxon>Oscillospiraceae</taxon>
        <taxon>Bittarella (ex Durand et al. 2017)</taxon>
    </lineage>
</organism>
<dbReference type="InterPro" id="IPR018044">
    <property type="entry name" value="Peptidase_S11"/>
</dbReference>
<evidence type="ECO:0000256" key="8">
    <source>
        <dbReference type="PIRSR" id="PIRSR618044-2"/>
    </source>
</evidence>
<feature type="active site" description="Acyl-ester intermediate" evidence="7">
    <location>
        <position position="89"/>
    </location>
</feature>
<dbReference type="Gene3D" id="3.40.710.10">
    <property type="entry name" value="DD-peptidase/beta-lactamase superfamily"/>
    <property type="match status" value="1"/>
</dbReference>
<dbReference type="GO" id="GO:0071555">
    <property type="term" value="P:cell wall organization"/>
    <property type="evidence" value="ECO:0007669"/>
    <property type="project" value="UniProtKB-KW"/>
</dbReference>
<keyword evidence="12" id="KW-0645">Protease</keyword>
<dbReference type="RefSeq" id="WP_021659318.1">
    <property type="nucleotide sequence ID" value="NZ_FQVY01000001.1"/>
</dbReference>
<feature type="active site" description="Proton acceptor" evidence="7">
    <location>
        <position position="92"/>
    </location>
</feature>
<proteinExistence type="inferred from homology"/>
<dbReference type="Pfam" id="PF00768">
    <property type="entry name" value="Peptidase_S11"/>
    <property type="match status" value="1"/>
</dbReference>
<evidence type="ECO:0000256" key="2">
    <source>
        <dbReference type="ARBA" id="ARBA00022729"/>
    </source>
</evidence>
<dbReference type="EMBL" id="WWVX01000001">
    <property type="protein sequence ID" value="MZL68519.1"/>
    <property type="molecule type" value="Genomic_DNA"/>
</dbReference>
<dbReference type="AlphaFoldDB" id="A0AAQ1MCT1"/>
<dbReference type="PANTHER" id="PTHR21581">
    <property type="entry name" value="D-ALANYL-D-ALANINE CARBOXYPEPTIDASE"/>
    <property type="match status" value="1"/>
</dbReference>
<keyword evidence="12" id="KW-0121">Carboxypeptidase</keyword>
<keyword evidence="2" id="KW-0732">Signal</keyword>
<dbReference type="InterPro" id="IPR001967">
    <property type="entry name" value="Peptidase_S11_N"/>
</dbReference>
<evidence type="ECO:0000313" key="14">
    <source>
        <dbReference type="Proteomes" id="UP000474718"/>
    </source>
</evidence>
<name>A0AAQ1MCT1_9FIRM</name>
<sequence>MTRQGKKRRGRALLAAAVLLAALGGGLALRAVGGDAHPHPTPVQSAPRFDDQGAGTPLELYSPVALLVECGGGQVLLSQRGEERIYPASLTKIMTVMLGMEALPDWNVTVRLPSNFQSLYAANASMAGFLPGEEVRVADLFYGALLPSGADACLGIATAVSGSEPAFVERMNRRARELGMEGTHFVNADGLHHPDHYSTAADIALLLDSALQNPAFCRVFTAHSYTTTPSIAHPNGLFLTSTLFDVGIPAQLGDGAILGGKTGYTEEAGLCLATLLQKGDRRYLLVTAGAPGSHQSAPYHVEDALNICQNALPGD</sequence>
<evidence type="ECO:0000256" key="7">
    <source>
        <dbReference type="PIRSR" id="PIRSR618044-1"/>
    </source>
</evidence>
<dbReference type="GO" id="GO:0009002">
    <property type="term" value="F:serine-type D-Ala-D-Ala carboxypeptidase activity"/>
    <property type="evidence" value="ECO:0007669"/>
    <property type="project" value="InterPro"/>
</dbReference>
<evidence type="ECO:0000256" key="3">
    <source>
        <dbReference type="ARBA" id="ARBA00022801"/>
    </source>
</evidence>
<dbReference type="InterPro" id="IPR012338">
    <property type="entry name" value="Beta-lactam/transpept-like"/>
</dbReference>
<dbReference type="PRINTS" id="PR00725">
    <property type="entry name" value="DADACBPTASE1"/>
</dbReference>
<evidence type="ECO:0000259" key="10">
    <source>
        <dbReference type="Pfam" id="PF00768"/>
    </source>
</evidence>
<reference evidence="12" key="1">
    <citation type="submission" date="2016-11" db="EMBL/GenBank/DDBJ databases">
        <authorList>
            <person name="Varghese N."/>
            <person name="Submissions S."/>
        </authorList>
    </citation>
    <scope>NUCLEOTIDE SEQUENCE</scope>
    <source>
        <strain evidence="12">DSM 4029</strain>
    </source>
</reference>
<keyword evidence="5" id="KW-0573">Peptidoglycan synthesis</keyword>
<feature type="binding site" evidence="8">
    <location>
        <position position="261"/>
    </location>
    <ligand>
        <name>substrate</name>
    </ligand>
</feature>
<reference evidence="11 14" key="3">
    <citation type="journal article" date="2019" name="Nat. Med.">
        <title>A library of human gut bacterial isolates paired with longitudinal multiomics data enables mechanistic microbiome research.</title>
        <authorList>
            <person name="Poyet M."/>
            <person name="Groussin M."/>
            <person name="Gibbons S.M."/>
            <person name="Avila-Pacheco J."/>
            <person name="Jiang X."/>
            <person name="Kearney S.M."/>
            <person name="Perrotta A.R."/>
            <person name="Berdy B."/>
            <person name="Zhao S."/>
            <person name="Lieberman T.D."/>
            <person name="Swanson P.K."/>
            <person name="Smith M."/>
            <person name="Roesemann S."/>
            <person name="Alexander J.E."/>
            <person name="Rich S.A."/>
            <person name="Livny J."/>
            <person name="Vlamakis H."/>
            <person name="Clish C."/>
            <person name="Bullock K."/>
            <person name="Deik A."/>
            <person name="Scott J."/>
            <person name="Pierce K.A."/>
            <person name="Xavier R.J."/>
            <person name="Alm E.J."/>
        </authorList>
    </citation>
    <scope>NUCLEOTIDE SEQUENCE [LARGE SCALE GENOMIC DNA]</scope>
    <source>
        <strain evidence="11 14">BIOML-A2</strain>
    </source>
</reference>
<evidence type="ECO:0000313" key="11">
    <source>
        <dbReference type="EMBL" id="MZL68519.1"/>
    </source>
</evidence>
<dbReference type="GO" id="GO:0008360">
    <property type="term" value="P:regulation of cell shape"/>
    <property type="evidence" value="ECO:0007669"/>
    <property type="project" value="UniProtKB-KW"/>
</dbReference>
<evidence type="ECO:0000313" key="13">
    <source>
        <dbReference type="Proteomes" id="UP000184089"/>
    </source>
</evidence>
<dbReference type="EMBL" id="FQVY01000001">
    <property type="protein sequence ID" value="SHF84199.1"/>
    <property type="molecule type" value="Genomic_DNA"/>
</dbReference>
<keyword evidence="3" id="KW-0378">Hydrolase</keyword>
<keyword evidence="14" id="KW-1185">Reference proteome</keyword>
<evidence type="ECO:0000256" key="4">
    <source>
        <dbReference type="ARBA" id="ARBA00022960"/>
    </source>
</evidence>